<dbReference type="PROSITE" id="PS50928">
    <property type="entry name" value="ABC_TM1"/>
    <property type="match status" value="1"/>
</dbReference>
<feature type="domain" description="ABC transmembrane type-1" evidence="11">
    <location>
        <begin position="24"/>
        <end position="227"/>
    </location>
</feature>
<comment type="caution">
    <text evidence="12">The sequence shown here is derived from an EMBL/GenBank/DDBJ whole genome shotgun (WGS) entry which is preliminary data.</text>
</comment>
<protein>
    <submittedName>
        <fullName evidence="12">ABC transporter permease subunit</fullName>
    </submittedName>
</protein>
<keyword evidence="6 10" id="KW-0812">Transmembrane</keyword>
<keyword evidence="3 10" id="KW-0813">Transport</keyword>
<feature type="transmembrane region" description="Helical" evidence="10">
    <location>
        <begin position="143"/>
        <end position="166"/>
    </location>
</feature>
<comment type="similarity">
    <text evidence="2">Belongs to the binding-protein-dependent transport system permease family. HisMQ subfamily.</text>
</comment>
<keyword evidence="13" id="KW-1185">Reference proteome</keyword>
<evidence type="ECO:0000313" key="12">
    <source>
        <dbReference type="EMBL" id="NYS44498.1"/>
    </source>
</evidence>
<dbReference type="EMBL" id="JACCDD010000002">
    <property type="protein sequence ID" value="NYS44498.1"/>
    <property type="molecule type" value="Genomic_DNA"/>
</dbReference>
<comment type="subcellular location">
    <subcellularLocation>
        <location evidence="1">Cell inner membrane</location>
        <topology evidence="1">Multi-pass membrane protein</topology>
    </subcellularLocation>
    <subcellularLocation>
        <location evidence="10">Cell membrane</location>
        <topology evidence="10">Multi-pass membrane protein</topology>
    </subcellularLocation>
</comment>
<keyword evidence="4" id="KW-1003">Cell membrane</keyword>
<dbReference type="InterPro" id="IPR035906">
    <property type="entry name" value="MetI-like_sf"/>
</dbReference>
<dbReference type="CDD" id="cd06261">
    <property type="entry name" value="TM_PBP2"/>
    <property type="match status" value="1"/>
</dbReference>
<feature type="transmembrane region" description="Helical" evidence="10">
    <location>
        <begin position="64"/>
        <end position="87"/>
    </location>
</feature>
<name>A0ABX2SR49_VREZH</name>
<evidence type="ECO:0000256" key="4">
    <source>
        <dbReference type="ARBA" id="ARBA00022475"/>
    </source>
</evidence>
<dbReference type="SUPFAM" id="SSF161098">
    <property type="entry name" value="MetI-like"/>
    <property type="match status" value="1"/>
</dbReference>
<gene>
    <name evidence="12" type="ORF">HZS79_05975</name>
</gene>
<evidence type="ECO:0000256" key="3">
    <source>
        <dbReference type="ARBA" id="ARBA00022448"/>
    </source>
</evidence>
<keyword evidence="9 10" id="KW-0472">Membrane</keyword>
<dbReference type="InterPro" id="IPR051613">
    <property type="entry name" value="ABC_transp_permease_HisMQ"/>
</dbReference>
<feature type="transmembrane region" description="Helical" evidence="10">
    <location>
        <begin position="107"/>
        <end position="131"/>
    </location>
</feature>
<organism evidence="12 13">
    <name type="scientific">Vreelandella zhaodongensis</name>
    <name type="common">Halomonas zhaodongensis</name>
    <dbReference type="NCBI Taxonomy" id="1176240"/>
    <lineage>
        <taxon>Bacteria</taxon>
        <taxon>Pseudomonadati</taxon>
        <taxon>Pseudomonadota</taxon>
        <taxon>Gammaproteobacteria</taxon>
        <taxon>Oceanospirillales</taxon>
        <taxon>Halomonadaceae</taxon>
        <taxon>Vreelandella</taxon>
    </lineage>
</organism>
<dbReference type="Gene3D" id="1.10.3720.10">
    <property type="entry name" value="MetI-like"/>
    <property type="match status" value="1"/>
</dbReference>
<feature type="transmembrane region" description="Helical" evidence="10">
    <location>
        <begin position="30"/>
        <end position="52"/>
    </location>
</feature>
<evidence type="ECO:0000256" key="7">
    <source>
        <dbReference type="ARBA" id="ARBA00022970"/>
    </source>
</evidence>
<dbReference type="Pfam" id="PF00528">
    <property type="entry name" value="BPD_transp_1"/>
    <property type="match status" value="1"/>
</dbReference>
<evidence type="ECO:0000256" key="1">
    <source>
        <dbReference type="ARBA" id="ARBA00004429"/>
    </source>
</evidence>
<reference evidence="12 13" key="1">
    <citation type="journal article" date="2013" name="Antonie Van Leeuwenhoek">
        <title>Halomonas zhaodongensis sp. nov., a slightly halophilic bacterium isolated from saline-alkaline soils in Zhaodong, China.</title>
        <authorList>
            <person name="Jiang J."/>
            <person name="Pan Y."/>
            <person name="Meng L."/>
            <person name="Hu S."/>
            <person name="Zhang X."/>
            <person name="Hu B."/>
            <person name="Meng J."/>
            <person name="Li C."/>
            <person name="Huang H."/>
            <person name="Wang K."/>
            <person name="Su T."/>
        </authorList>
    </citation>
    <scope>NUCLEOTIDE SEQUENCE [LARGE SCALE GENOMIC DNA]</scope>
    <source>
        <strain evidence="12 13">NEAU-ST10-25</strain>
    </source>
</reference>
<keyword evidence="8 10" id="KW-1133">Transmembrane helix</keyword>
<dbReference type="PANTHER" id="PTHR30133">
    <property type="entry name" value="CATIONIC AMINO ACID TRANSPORTER, MEMBRANE COMPONENT"/>
    <property type="match status" value="1"/>
</dbReference>
<evidence type="ECO:0000256" key="5">
    <source>
        <dbReference type="ARBA" id="ARBA00022519"/>
    </source>
</evidence>
<sequence>MVNYRDMSIGELLALTPPGWGGALLNGLSLSLQVAGGGYLLGLLIGVAGAAGKLSGGPVTRDLLTCYTTIIRAVPELVLILMIYFGFPLALNQLLTTLGFGRVEVSAFAAGIVVIGLVQGAYATEVIRGAIRAIPRGQLEAAYAMGMSSFLTFRRITIPAMLPGAIPGLSNLWLIATKDTALLAVVGFTELTLASRQAAGATKHYLLFLGIAGLLYLFVSFISNRLFRTLERRVTPGERHA</sequence>
<evidence type="ECO:0000256" key="10">
    <source>
        <dbReference type="RuleBase" id="RU363032"/>
    </source>
</evidence>
<dbReference type="InterPro" id="IPR010065">
    <property type="entry name" value="AA_ABC_transptr_permease_3TM"/>
</dbReference>
<evidence type="ECO:0000256" key="6">
    <source>
        <dbReference type="ARBA" id="ARBA00022692"/>
    </source>
</evidence>
<accession>A0ABX2SR49</accession>
<evidence type="ECO:0000259" key="11">
    <source>
        <dbReference type="PROSITE" id="PS50928"/>
    </source>
</evidence>
<dbReference type="RefSeq" id="WP_179927315.1">
    <property type="nucleotide sequence ID" value="NZ_JACCDD010000002.1"/>
</dbReference>
<keyword evidence="7" id="KW-0029">Amino-acid transport</keyword>
<evidence type="ECO:0000256" key="9">
    <source>
        <dbReference type="ARBA" id="ARBA00023136"/>
    </source>
</evidence>
<evidence type="ECO:0000256" key="2">
    <source>
        <dbReference type="ARBA" id="ARBA00010072"/>
    </source>
</evidence>
<evidence type="ECO:0000313" key="13">
    <source>
        <dbReference type="Proteomes" id="UP000528918"/>
    </source>
</evidence>
<keyword evidence="5" id="KW-0997">Cell inner membrane</keyword>
<dbReference type="Proteomes" id="UP000528918">
    <property type="component" value="Unassembled WGS sequence"/>
</dbReference>
<feature type="transmembrane region" description="Helical" evidence="10">
    <location>
        <begin position="205"/>
        <end position="223"/>
    </location>
</feature>
<proteinExistence type="inferred from homology"/>
<evidence type="ECO:0000256" key="8">
    <source>
        <dbReference type="ARBA" id="ARBA00022989"/>
    </source>
</evidence>
<dbReference type="NCBIfam" id="TIGR01726">
    <property type="entry name" value="HEQRo_perm_3TM"/>
    <property type="match status" value="1"/>
</dbReference>
<dbReference type="InterPro" id="IPR000515">
    <property type="entry name" value="MetI-like"/>
</dbReference>